<gene>
    <name evidence="2" type="ORF">BN1051_00884</name>
</gene>
<sequence>MPLGAIILSLAGISLGALAFLRTVKAPAKKPTPRLMEIGIATVGMLCVMLAGVVIYVDEQ</sequence>
<feature type="transmembrane region" description="Helical" evidence="1">
    <location>
        <begin position="36"/>
        <end position="57"/>
    </location>
</feature>
<name>A0A078MJN8_9MICC</name>
<keyword evidence="1" id="KW-0812">Transmembrane</keyword>
<reference evidence="2" key="1">
    <citation type="submission" date="2014-07" db="EMBL/GenBank/DDBJ databases">
        <authorList>
            <person name="Urmite Genomes Urmite Genomes"/>
        </authorList>
    </citation>
    <scope>NUCLEOTIDE SEQUENCE</scope>
    <source>
        <strain evidence="2">11W110_air</strain>
    </source>
</reference>
<dbReference type="EMBL" id="LN483070">
    <property type="protein sequence ID" value="CEA07568.1"/>
    <property type="molecule type" value="Genomic_DNA"/>
</dbReference>
<accession>A0A078MJN8</accession>
<dbReference type="PATRIC" id="fig|1461584.3.peg.878"/>
<feature type="transmembrane region" description="Helical" evidence="1">
    <location>
        <begin position="6"/>
        <end position="24"/>
    </location>
</feature>
<dbReference type="AlphaFoldDB" id="A0A078MJN8"/>
<keyword evidence="1" id="KW-0472">Membrane</keyword>
<proteinExistence type="predicted"/>
<organism evidence="2">
    <name type="scientific">Arthrobacter saudimassiliensis</name>
    <dbReference type="NCBI Taxonomy" id="1461584"/>
    <lineage>
        <taxon>Bacteria</taxon>
        <taxon>Bacillati</taxon>
        <taxon>Actinomycetota</taxon>
        <taxon>Actinomycetes</taxon>
        <taxon>Micrococcales</taxon>
        <taxon>Micrococcaceae</taxon>
        <taxon>Arthrobacter</taxon>
    </lineage>
</organism>
<evidence type="ECO:0000256" key="1">
    <source>
        <dbReference type="SAM" id="Phobius"/>
    </source>
</evidence>
<keyword evidence="1" id="KW-1133">Transmembrane helix</keyword>
<evidence type="ECO:0000313" key="2">
    <source>
        <dbReference type="EMBL" id="CEA07568.1"/>
    </source>
</evidence>
<protein>
    <submittedName>
        <fullName evidence="2">Uncharacterized protein</fullName>
    </submittedName>
</protein>